<accession>A0AAC8Q2R5</accession>
<reference evidence="2 4" key="1">
    <citation type="submission" date="2015-05" db="EMBL/GenBank/DDBJ databases">
        <title>Genome assembly of Archangium gephyra DSM 2261.</title>
        <authorList>
            <person name="Sharma G."/>
            <person name="Subramanian S."/>
        </authorList>
    </citation>
    <scope>NUCLEOTIDE SEQUENCE [LARGE SCALE GENOMIC DNA]</scope>
    <source>
        <strain evidence="2 4">DSM 2261</strain>
    </source>
</reference>
<dbReference type="EMBL" id="QUMU01000004">
    <property type="protein sequence ID" value="REG33452.1"/>
    <property type="molecule type" value="Genomic_DNA"/>
</dbReference>
<dbReference type="Proteomes" id="UP000035579">
    <property type="component" value="Chromosome"/>
</dbReference>
<feature type="domain" description="AB hydrolase-1" evidence="1">
    <location>
        <begin position="5"/>
        <end position="204"/>
    </location>
</feature>
<dbReference type="Pfam" id="PF12697">
    <property type="entry name" value="Abhydrolase_6"/>
    <property type="match status" value="1"/>
</dbReference>
<dbReference type="SUPFAM" id="SSF53474">
    <property type="entry name" value="alpha/beta-Hydrolases"/>
    <property type="match status" value="1"/>
</dbReference>
<dbReference type="RefSeq" id="WP_053066186.1">
    <property type="nucleotide sequence ID" value="NZ_CP011509.1"/>
</dbReference>
<name>A0AAC8Q2R5_9BACT</name>
<evidence type="ECO:0000313" key="2">
    <source>
        <dbReference type="EMBL" id="AKI99830.1"/>
    </source>
</evidence>
<evidence type="ECO:0000313" key="3">
    <source>
        <dbReference type="EMBL" id="REG33452.1"/>
    </source>
</evidence>
<gene>
    <name evidence="2" type="ORF">AA314_01457</name>
    <name evidence="3" type="ORF">ATI61_104743</name>
</gene>
<dbReference type="AlphaFoldDB" id="A0AAC8Q2R5"/>
<dbReference type="Gene3D" id="3.40.50.1820">
    <property type="entry name" value="alpha/beta hydrolase"/>
    <property type="match status" value="1"/>
</dbReference>
<sequence>MQDHIVLVPGFGGFHALGSLRYYHGVTQALGFTPLVLHYFPNLPTASVQSRARQLRRWLGELQERGVIGRKDDIHLVGHSTGGLDVRQLLMNYRNDEDTHGASEDVLGQIRTVQFISTPQHGTNLAHRLRGLRIPSRVARLLPRMLFETTRALREVGVSFLGRRLRRMFPPNKGSPDWLDAAIQTMVGFDSSKDPLERALARASYFETLRWLLDISTDIAALSDLDPVWTPGSPVSPAHRTTTDREQDFFKRRDIQCGSIVTVAKRPVAAAEVAQGLFKLVYAMNARRPCRELGQAQSIPWLLEPEREARRLTPSDNDGIVNSVSMVWPDAESSFVVEADHADVIGHFRYAEPPPHVTQRFYQYDLLCSGSDFGPDEFEALWRKIAAFTQHRTYRTGRPLPFERDIHGPDVSLDEGMGAEP</sequence>
<organism evidence="2 4">
    <name type="scientific">Archangium gephyra</name>
    <dbReference type="NCBI Taxonomy" id="48"/>
    <lineage>
        <taxon>Bacteria</taxon>
        <taxon>Pseudomonadati</taxon>
        <taxon>Myxococcota</taxon>
        <taxon>Myxococcia</taxon>
        <taxon>Myxococcales</taxon>
        <taxon>Cystobacterineae</taxon>
        <taxon>Archangiaceae</taxon>
        <taxon>Archangium</taxon>
    </lineage>
</organism>
<evidence type="ECO:0000313" key="5">
    <source>
        <dbReference type="Proteomes" id="UP000256345"/>
    </source>
</evidence>
<dbReference type="Proteomes" id="UP000256345">
    <property type="component" value="Unassembled WGS sequence"/>
</dbReference>
<dbReference type="EMBL" id="CP011509">
    <property type="protein sequence ID" value="AKI99830.1"/>
    <property type="molecule type" value="Genomic_DNA"/>
</dbReference>
<dbReference type="InterPro" id="IPR000073">
    <property type="entry name" value="AB_hydrolase_1"/>
</dbReference>
<keyword evidence="5" id="KW-1185">Reference proteome</keyword>
<dbReference type="InterPro" id="IPR029058">
    <property type="entry name" value="AB_hydrolase_fold"/>
</dbReference>
<reference evidence="3 5" key="2">
    <citation type="submission" date="2018-08" db="EMBL/GenBank/DDBJ databases">
        <title>Genomic Encyclopedia of Archaeal and Bacterial Type Strains, Phase II (KMG-II): from individual species to whole genera.</title>
        <authorList>
            <person name="Goeker M."/>
        </authorList>
    </citation>
    <scope>NUCLEOTIDE SEQUENCE [LARGE SCALE GENOMIC DNA]</scope>
    <source>
        <strain evidence="3 5">DSM 2261</strain>
    </source>
</reference>
<proteinExistence type="predicted"/>
<evidence type="ECO:0000259" key="1">
    <source>
        <dbReference type="Pfam" id="PF12697"/>
    </source>
</evidence>
<protein>
    <recommendedName>
        <fullName evidence="1">AB hydrolase-1 domain-containing protein</fullName>
    </recommendedName>
</protein>
<evidence type="ECO:0000313" key="4">
    <source>
        <dbReference type="Proteomes" id="UP000035579"/>
    </source>
</evidence>
<dbReference type="KEGG" id="age:AA314_01457"/>